<name>A0ABR6X9U1_9BURK</name>
<dbReference type="Pfam" id="PF11236">
    <property type="entry name" value="DUF3037"/>
    <property type="match status" value="1"/>
</dbReference>
<evidence type="ECO:0000313" key="1">
    <source>
        <dbReference type="EMBL" id="MBC3809679.1"/>
    </source>
</evidence>
<accession>A0ABR6X9U1</accession>
<proteinExistence type="predicted"/>
<dbReference type="Proteomes" id="UP000648257">
    <property type="component" value="Unassembled WGS sequence"/>
</dbReference>
<keyword evidence="2" id="KW-1185">Reference proteome</keyword>
<organism evidence="1 2">
    <name type="scientific">Undibacterium seohonense</name>
    <dbReference type="NCBI Taxonomy" id="1344950"/>
    <lineage>
        <taxon>Bacteria</taxon>
        <taxon>Pseudomonadati</taxon>
        <taxon>Pseudomonadota</taxon>
        <taxon>Betaproteobacteria</taxon>
        <taxon>Burkholderiales</taxon>
        <taxon>Oxalobacteraceae</taxon>
        <taxon>Undibacterium</taxon>
    </lineage>
</organism>
<comment type="caution">
    <text evidence="1">The sequence shown here is derived from an EMBL/GenBank/DDBJ whole genome shotgun (WGS) entry which is preliminary data.</text>
</comment>
<dbReference type="EMBL" id="JACOFW010000049">
    <property type="protein sequence ID" value="MBC3809679.1"/>
    <property type="molecule type" value="Genomic_DNA"/>
</dbReference>
<sequence>MKYACQYAIVRFLPYAETGEFANVGIVLTCPQTGYFDFKLLTRVRRISAFFEELDISIFRGVKASFSAELDRVKTMLTAAHTNDKEPATPTNKALFNHLFAEIVRPREAMIRFDDPRVILTDNPSDKLNELFEHYVARSFATKQYQEQLIERHVSQALKQADLMKLYAPAVLGNSAYHVRFPLVKTLNEKAQKVIKPLHLAQDDPTSLYDHGWEWVGKIRKLKRGHFLPNAVLFTVNRPNIESTECYAAFAEIMDEMKNQNVKVISYDDTEELIKFAHE</sequence>
<dbReference type="InterPro" id="IPR021398">
    <property type="entry name" value="DUF3037"/>
</dbReference>
<gene>
    <name evidence="1" type="ORF">H8K52_20290</name>
</gene>
<protein>
    <submittedName>
        <fullName evidence="1">DUF3037 domain-containing protein</fullName>
    </submittedName>
</protein>
<evidence type="ECO:0000313" key="2">
    <source>
        <dbReference type="Proteomes" id="UP000648257"/>
    </source>
</evidence>
<reference evidence="1 2" key="1">
    <citation type="submission" date="2020-08" db="EMBL/GenBank/DDBJ databases">
        <title>Novel species isolated from subtropical streams in China.</title>
        <authorList>
            <person name="Lu H."/>
        </authorList>
    </citation>
    <scope>NUCLEOTIDE SEQUENCE [LARGE SCALE GENOMIC DNA]</scope>
    <source>
        <strain evidence="1 2">KACC 16656</strain>
    </source>
</reference>
<dbReference type="RefSeq" id="WP_186924735.1">
    <property type="nucleotide sequence ID" value="NZ_JACOFW010000049.1"/>
</dbReference>